<dbReference type="EMBL" id="BAABHF010000096">
    <property type="protein sequence ID" value="GAA4522837.1"/>
    <property type="molecule type" value="Genomic_DNA"/>
</dbReference>
<dbReference type="Proteomes" id="UP001500503">
    <property type="component" value="Unassembled WGS sequence"/>
</dbReference>
<protein>
    <submittedName>
        <fullName evidence="1">Uncharacterized protein</fullName>
    </submittedName>
</protein>
<name>A0ABP8RA58_9ACTN</name>
<organism evidence="1 2">
    <name type="scientific">Actinoallomurus oryzae</name>
    <dbReference type="NCBI Taxonomy" id="502180"/>
    <lineage>
        <taxon>Bacteria</taxon>
        <taxon>Bacillati</taxon>
        <taxon>Actinomycetota</taxon>
        <taxon>Actinomycetes</taxon>
        <taxon>Streptosporangiales</taxon>
        <taxon>Thermomonosporaceae</taxon>
        <taxon>Actinoallomurus</taxon>
    </lineage>
</organism>
<accession>A0ABP8RA58</accession>
<sequence>MELVMLAKDGTSGDDGCPAGYLADNGEIVFQGPEIDEATFANLKNVLPGETGVRIDISVVRDVLARYDALQAQAG</sequence>
<comment type="caution">
    <text evidence="1">The sequence shown here is derived from an EMBL/GenBank/DDBJ whole genome shotgun (WGS) entry which is preliminary data.</text>
</comment>
<proteinExistence type="predicted"/>
<evidence type="ECO:0000313" key="1">
    <source>
        <dbReference type="EMBL" id="GAA4522837.1"/>
    </source>
</evidence>
<evidence type="ECO:0000313" key="2">
    <source>
        <dbReference type="Proteomes" id="UP001500503"/>
    </source>
</evidence>
<reference evidence="2" key="1">
    <citation type="journal article" date="2019" name="Int. J. Syst. Evol. Microbiol.">
        <title>The Global Catalogue of Microorganisms (GCM) 10K type strain sequencing project: providing services to taxonomists for standard genome sequencing and annotation.</title>
        <authorList>
            <consortium name="The Broad Institute Genomics Platform"/>
            <consortium name="The Broad Institute Genome Sequencing Center for Infectious Disease"/>
            <person name="Wu L."/>
            <person name="Ma J."/>
        </authorList>
    </citation>
    <scope>NUCLEOTIDE SEQUENCE [LARGE SCALE GENOMIC DNA]</scope>
    <source>
        <strain evidence="2">JCM 17933</strain>
    </source>
</reference>
<keyword evidence="2" id="KW-1185">Reference proteome</keyword>
<gene>
    <name evidence="1" type="ORF">GCM10023191_102310</name>
</gene>
<dbReference type="RefSeq" id="WP_345475932.1">
    <property type="nucleotide sequence ID" value="NZ_BAABHF010000096.1"/>
</dbReference>